<dbReference type="InterPro" id="IPR041474">
    <property type="entry name" value="NicS_C"/>
</dbReference>
<dbReference type="Pfam" id="PF17938">
    <property type="entry name" value="TetR_C_29"/>
    <property type="match status" value="1"/>
</dbReference>
<dbReference type="InterPro" id="IPR009057">
    <property type="entry name" value="Homeodomain-like_sf"/>
</dbReference>
<dbReference type="InterPro" id="IPR001647">
    <property type="entry name" value="HTH_TetR"/>
</dbReference>
<dbReference type="EMBL" id="JACHWY010000001">
    <property type="protein sequence ID" value="MBB3046643.1"/>
    <property type="molecule type" value="Genomic_DNA"/>
</dbReference>
<dbReference type="Gene3D" id="1.10.357.10">
    <property type="entry name" value="Tetracycline Repressor, domain 2"/>
    <property type="match status" value="1"/>
</dbReference>
<dbReference type="PANTHER" id="PTHR30328:SF54">
    <property type="entry name" value="HTH-TYPE TRANSCRIPTIONAL REPRESSOR SCO4008"/>
    <property type="match status" value="1"/>
</dbReference>
<evidence type="ECO:0000313" key="4">
    <source>
        <dbReference type="EMBL" id="MBB3046643.1"/>
    </source>
</evidence>
<dbReference type="InterPro" id="IPR050109">
    <property type="entry name" value="HTH-type_TetR-like_transc_reg"/>
</dbReference>
<evidence type="ECO:0000313" key="5">
    <source>
        <dbReference type="Proteomes" id="UP000537130"/>
    </source>
</evidence>
<gene>
    <name evidence="4" type="ORF">FHR99_000879</name>
</gene>
<dbReference type="SUPFAM" id="SSF46689">
    <property type="entry name" value="Homeodomain-like"/>
    <property type="match status" value="1"/>
</dbReference>
<dbReference type="Pfam" id="PF00440">
    <property type="entry name" value="TetR_N"/>
    <property type="match status" value="1"/>
</dbReference>
<name>A0A7W4W385_9GAMM</name>
<dbReference type="SUPFAM" id="SSF48498">
    <property type="entry name" value="Tetracyclin repressor-like, C-terminal domain"/>
    <property type="match status" value="1"/>
</dbReference>
<keyword evidence="1 2" id="KW-0238">DNA-binding</keyword>
<dbReference type="RefSeq" id="WP_183409326.1">
    <property type="nucleotide sequence ID" value="NZ_JACHWY010000001.1"/>
</dbReference>
<dbReference type="PROSITE" id="PS50977">
    <property type="entry name" value="HTH_TETR_2"/>
    <property type="match status" value="1"/>
</dbReference>
<dbReference type="GO" id="GO:0003677">
    <property type="term" value="F:DNA binding"/>
    <property type="evidence" value="ECO:0007669"/>
    <property type="project" value="UniProtKB-UniRule"/>
</dbReference>
<comment type="caution">
    <text evidence="4">The sequence shown here is derived from an EMBL/GenBank/DDBJ whole genome shotgun (WGS) entry which is preliminary data.</text>
</comment>
<evidence type="ECO:0000256" key="2">
    <source>
        <dbReference type="PROSITE-ProRule" id="PRU00335"/>
    </source>
</evidence>
<sequence>MSTPRESNDTRKRILLAARQQFARNGYAGTRLDDIAEDVGIRRPSLFHHFKDKPTLYQAVWQQAMEEQDEQLTPYFEQPGTHPVELLHLATDAWVDYAFSNPDFVYLSLFAVASGQSKEMPPKTAVQTLDRWQKLIERGIREGAFNPVPLVDCMSLIAGMTSFYLATPNNKVPQLVQSYTGDRVLFANRLKQLLSTLLVKPQGDNVLPFRR</sequence>
<evidence type="ECO:0000256" key="1">
    <source>
        <dbReference type="ARBA" id="ARBA00023125"/>
    </source>
</evidence>
<reference evidence="4 5" key="1">
    <citation type="submission" date="2020-08" db="EMBL/GenBank/DDBJ databases">
        <title>Genomic Encyclopedia of Type Strains, Phase III (KMG-III): the genomes of soil and plant-associated and newly described type strains.</title>
        <authorList>
            <person name="Whitman W."/>
        </authorList>
    </citation>
    <scope>NUCLEOTIDE SEQUENCE [LARGE SCALE GENOMIC DNA]</scope>
    <source>
        <strain evidence="4 5">CECT 8654</strain>
    </source>
</reference>
<feature type="DNA-binding region" description="H-T-H motif" evidence="2">
    <location>
        <begin position="31"/>
        <end position="50"/>
    </location>
</feature>
<protein>
    <submittedName>
        <fullName evidence="4">TetR/AcrR family transcriptional regulator</fullName>
    </submittedName>
</protein>
<feature type="domain" description="HTH tetR-type" evidence="3">
    <location>
        <begin position="8"/>
        <end position="68"/>
    </location>
</feature>
<dbReference type="AlphaFoldDB" id="A0A7W4W385"/>
<organism evidence="4 5">
    <name type="scientific">Litorivivens lipolytica</name>
    <dbReference type="NCBI Taxonomy" id="1524264"/>
    <lineage>
        <taxon>Bacteria</taxon>
        <taxon>Pseudomonadati</taxon>
        <taxon>Pseudomonadota</taxon>
        <taxon>Gammaproteobacteria</taxon>
        <taxon>Litorivivens</taxon>
    </lineage>
</organism>
<dbReference type="PANTHER" id="PTHR30328">
    <property type="entry name" value="TRANSCRIPTIONAL REPRESSOR"/>
    <property type="match status" value="1"/>
</dbReference>
<dbReference type="Proteomes" id="UP000537130">
    <property type="component" value="Unassembled WGS sequence"/>
</dbReference>
<evidence type="ECO:0000259" key="3">
    <source>
        <dbReference type="PROSITE" id="PS50977"/>
    </source>
</evidence>
<dbReference type="InterPro" id="IPR036271">
    <property type="entry name" value="Tet_transcr_reg_TetR-rel_C_sf"/>
</dbReference>
<keyword evidence="5" id="KW-1185">Reference proteome</keyword>
<accession>A0A7W4W385</accession>
<dbReference type="PRINTS" id="PR00455">
    <property type="entry name" value="HTHTETR"/>
</dbReference>
<proteinExistence type="predicted"/>